<accession>A0A167CPE9</accession>
<feature type="compositionally biased region" description="Basic and acidic residues" evidence="16">
    <location>
        <begin position="1471"/>
        <end position="1481"/>
    </location>
</feature>
<evidence type="ECO:0000256" key="3">
    <source>
        <dbReference type="ARBA" id="ARBA00019805"/>
    </source>
</evidence>
<dbReference type="Pfam" id="PF00176">
    <property type="entry name" value="SNF2-rel_dom"/>
    <property type="match status" value="1"/>
</dbReference>
<dbReference type="FunFam" id="3.40.50.10810:FF:000022">
    <property type="entry name" value="Blast:Putative DNA helicase Ino80"/>
    <property type="match status" value="1"/>
</dbReference>
<feature type="compositionally biased region" description="Low complexity" evidence="16">
    <location>
        <begin position="391"/>
        <end position="402"/>
    </location>
</feature>
<dbReference type="GO" id="GO:0040029">
    <property type="term" value="P:epigenetic regulation of gene expression"/>
    <property type="evidence" value="ECO:0007669"/>
    <property type="project" value="UniProtKB-ARBA"/>
</dbReference>
<keyword evidence="13" id="KW-0539">Nucleus</keyword>
<dbReference type="CDD" id="cd18002">
    <property type="entry name" value="DEXQc_INO80"/>
    <property type="match status" value="1"/>
</dbReference>
<keyword evidence="7 15" id="KW-0067">ATP-binding</keyword>
<dbReference type="GO" id="GO:0140658">
    <property type="term" value="F:ATP-dependent chromatin remodeler activity"/>
    <property type="evidence" value="ECO:0007669"/>
    <property type="project" value="InterPro"/>
</dbReference>
<keyword evidence="11" id="KW-0804">Transcription</keyword>
<evidence type="ECO:0000256" key="15">
    <source>
        <dbReference type="RuleBase" id="RU368001"/>
    </source>
</evidence>
<dbReference type="InterPro" id="IPR027417">
    <property type="entry name" value="P-loop_NTPase"/>
</dbReference>
<dbReference type="GO" id="GO:0003677">
    <property type="term" value="F:DNA binding"/>
    <property type="evidence" value="ECO:0007669"/>
    <property type="project" value="UniProtKB-UniRule"/>
</dbReference>
<feature type="region of interest" description="Disordered" evidence="16">
    <location>
        <begin position="201"/>
        <end position="410"/>
    </location>
</feature>
<gene>
    <name evidence="20" type="primary">INO80</name>
    <name evidence="20" type="ORF">AWJ20_178</name>
</gene>
<evidence type="ECO:0000256" key="11">
    <source>
        <dbReference type="ARBA" id="ARBA00023163"/>
    </source>
</evidence>
<feature type="region of interest" description="Disordered" evidence="16">
    <location>
        <begin position="1"/>
        <end position="24"/>
    </location>
</feature>
<keyword evidence="4" id="KW-0547">Nucleotide-binding</keyword>
<name>A0A167CPE9_9ASCO</name>
<comment type="catalytic activity">
    <reaction evidence="14 15">
        <text>ATP + H2O = ADP + phosphate + H(+)</text>
        <dbReference type="Rhea" id="RHEA:13065"/>
        <dbReference type="ChEBI" id="CHEBI:15377"/>
        <dbReference type="ChEBI" id="CHEBI:15378"/>
        <dbReference type="ChEBI" id="CHEBI:30616"/>
        <dbReference type="ChEBI" id="CHEBI:43474"/>
        <dbReference type="ChEBI" id="CHEBI:456216"/>
    </reaction>
</comment>
<comment type="domain">
    <text evidence="15">The DBINO region is involved in binding to DNA.</text>
</comment>
<evidence type="ECO:0000256" key="1">
    <source>
        <dbReference type="ARBA" id="ARBA00004123"/>
    </source>
</evidence>
<dbReference type="Gene3D" id="3.40.50.300">
    <property type="entry name" value="P-loop containing nucleotide triphosphate hydrolases"/>
    <property type="match status" value="2"/>
</dbReference>
<dbReference type="PANTHER" id="PTHR45685:SF2">
    <property type="entry name" value="CHROMATIN-REMODELING ATPASE INO80"/>
    <property type="match status" value="1"/>
</dbReference>
<dbReference type="GO" id="GO:0016887">
    <property type="term" value="F:ATP hydrolysis activity"/>
    <property type="evidence" value="ECO:0007669"/>
    <property type="project" value="TreeGrafter"/>
</dbReference>
<dbReference type="InterPro" id="IPR000330">
    <property type="entry name" value="SNF2_N"/>
</dbReference>
<dbReference type="FunFam" id="3.40.50.300:FF:001269">
    <property type="entry name" value="SNF2 family helicase/ATPase"/>
    <property type="match status" value="1"/>
</dbReference>
<feature type="compositionally biased region" description="Low complexity" evidence="16">
    <location>
        <begin position="338"/>
        <end position="349"/>
    </location>
</feature>
<dbReference type="PROSITE" id="PS51192">
    <property type="entry name" value="HELICASE_ATP_BIND_1"/>
    <property type="match status" value="1"/>
</dbReference>
<dbReference type="InterPro" id="IPR014001">
    <property type="entry name" value="Helicase_ATP-bd"/>
</dbReference>
<dbReference type="KEGG" id="slb:AWJ20_178"/>
<dbReference type="SMART" id="SM00490">
    <property type="entry name" value="HELICc"/>
    <property type="match status" value="1"/>
</dbReference>
<evidence type="ECO:0000256" key="2">
    <source>
        <dbReference type="ARBA" id="ARBA00007025"/>
    </source>
</evidence>
<feature type="compositionally biased region" description="Gly residues" evidence="16">
    <location>
        <begin position="14"/>
        <end position="24"/>
    </location>
</feature>
<feature type="compositionally biased region" description="Low complexity" evidence="16">
    <location>
        <begin position="300"/>
        <end position="313"/>
    </location>
</feature>
<keyword evidence="10" id="KW-0010">Activator</keyword>
<dbReference type="CDD" id="cd18793">
    <property type="entry name" value="SF2_C_SNF"/>
    <property type="match status" value="1"/>
</dbReference>
<feature type="compositionally biased region" description="Low complexity" evidence="16">
    <location>
        <begin position="1"/>
        <end position="13"/>
    </location>
</feature>
<dbReference type="Pfam" id="PF00271">
    <property type="entry name" value="Helicase_C"/>
    <property type="match status" value="1"/>
</dbReference>
<evidence type="ECO:0000259" key="17">
    <source>
        <dbReference type="PROSITE" id="PS51192"/>
    </source>
</evidence>
<dbReference type="InterPro" id="IPR038718">
    <property type="entry name" value="SNF2-like_sf"/>
</dbReference>
<organism evidence="20 21">
    <name type="scientific">Sugiyamaella lignohabitans</name>
    <dbReference type="NCBI Taxonomy" id="796027"/>
    <lineage>
        <taxon>Eukaryota</taxon>
        <taxon>Fungi</taxon>
        <taxon>Dikarya</taxon>
        <taxon>Ascomycota</taxon>
        <taxon>Saccharomycotina</taxon>
        <taxon>Dipodascomycetes</taxon>
        <taxon>Dipodascales</taxon>
        <taxon>Trichomonascaceae</taxon>
        <taxon>Sugiyamaella</taxon>
    </lineage>
</organism>
<evidence type="ECO:0000256" key="4">
    <source>
        <dbReference type="ARBA" id="ARBA00022741"/>
    </source>
</evidence>
<feature type="compositionally biased region" description="Basic and acidic residues" evidence="16">
    <location>
        <begin position="353"/>
        <end position="390"/>
    </location>
</feature>
<keyword evidence="8" id="KW-0805">Transcription regulation</keyword>
<dbReference type="GO" id="GO:0005524">
    <property type="term" value="F:ATP binding"/>
    <property type="evidence" value="ECO:0007669"/>
    <property type="project" value="UniProtKB-UniRule"/>
</dbReference>
<dbReference type="Proteomes" id="UP000189580">
    <property type="component" value="Chromosome a"/>
</dbReference>
<proteinExistence type="inferred from homology"/>
<feature type="domain" description="Helicase ATP-binding" evidence="17">
    <location>
        <begin position="666"/>
        <end position="838"/>
    </location>
</feature>
<comment type="similarity">
    <text evidence="2 15">Belongs to the SNF2/RAD54 helicase family.</text>
</comment>
<dbReference type="GO" id="GO:0006366">
    <property type="term" value="P:transcription by RNA polymerase II"/>
    <property type="evidence" value="ECO:0007669"/>
    <property type="project" value="UniProtKB-ARBA"/>
</dbReference>
<dbReference type="GO" id="GO:0006281">
    <property type="term" value="P:DNA repair"/>
    <property type="evidence" value="ECO:0007669"/>
    <property type="project" value="UniProtKB-UniRule"/>
</dbReference>
<keyword evidence="21" id="KW-1185">Reference proteome</keyword>
<dbReference type="PROSITE" id="PS51194">
    <property type="entry name" value="HELICASE_CTER"/>
    <property type="match status" value="1"/>
</dbReference>
<dbReference type="InterPro" id="IPR001650">
    <property type="entry name" value="Helicase_C-like"/>
</dbReference>
<dbReference type="Pfam" id="PF13892">
    <property type="entry name" value="DBINO"/>
    <property type="match status" value="1"/>
</dbReference>
<dbReference type="InterPro" id="IPR031047">
    <property type="entry name" value="DEXQc_INO80"/>
</dbReference>
<evidence type="ECO:0000259" key="18">
    <source>
        <dbReference type="PROSITE" id="PS51194"/>
    </source>
</evidence>
<feature type="domain" description="DBINO" evidence="19">
    <location>
        <begin position="426"/>
        <end position="551"/>
    </location>
</feature>
<evidence type="ECO:0000256" key="13">
    <source>
        <dbReference type="ARBA" id="ARBA00023242"/>
    </source>
</evidence>
<keyword evidence="6 15" id="KW-0378">Hydrolase</keyword>
<dbReference type="RefSeq" id="XP_018734428.1">
    <property type="nucleotide sequence ID" value="XM_018878685.1"/>
</dbReference>
<dbReference type="EC" id="3.6.4.-" evidence="15"/>
<dbReference type="GeneID" id="30033619"/>
<evidence type="ECO:0000313" key="21">
    <source>
        <dbReference type="Proteomes" id="UP000189580"/>
    </source>
</evidence>
<feature type="compositionally biased region" description="Basic and acidic residues" evidence="16">
    <location>
        <begin position="220"/>
        <end position="232"/>
    </location>
</feature>
<evidence type="ECO:0000313" key="20">
    <source>
        <dbReference type="EMBL" id="ANB11951.1"/>
    </source>
</evidence>
<dbReference type="PROSITE" id="PS51413">
    <property type="entry name" value="DBINO"/>
    <property type="match status" value="1"/>
</dbReference>
<dbReference type="SUPFAM" id="SSF52540">
    <property type="entry name" value="P-loop containing nucleoside triphosphate hydrolases"/>
    <property type="match status" value="2"/>
</dbReference>
<dbReference type="OrthoDB" id="372624at2759"/>
<keyword evidence="9 15" id="KW-0238">DNA-binding</keyword>
<feature type="compositionally biased region" description="Basic and acidic residues" evidence="16">
    <location>
        <begin position="1513"/>
        <end position="1526"/>
    </location>
</feature>
<dbReference type="InterPro" id="IPR020838">
    <property type="entry name" value="DBINO"/>
</dbReference>
<evidence type="ECO:0000259" key="19">
    <source>
        <dbReference type="PROSITE" id="PS51413"/>
    </source>
</evidence>
<evidence type="ECO:0000256" key="12">
    <source>
        <dbReference type="ARBA" id="ARBA00023204"/>
    </source>
</evidence>
<evidence type="ECO:0000256" key="8">
    <source>
        <dbReference type="ARBA" id="ARBA00023015"/>
    </source>
</evidence>
<dbReference type="PANTHER" id="PTHR45685">
    <property type="entry name" value="HELICASE SRCAP-RELATED"/>
    <property type="match status" value="1"/>
</dbReference>
<evidence type="ECO:0000256" key="7">
    <source>
        <dbReference type="ARBA" id="ARBA00022840"/>
    </source>
</evidence>
<evidence type="ECO:0000256" key="5">
    <source>
        <dbReference type="ARBA" id="ARBA00022763"/>
    </source>
</evidence>
<feature type="domain" description="Helicase C-terminal" evidence="18">
    <location>
        <begin position="1247"/>
        <end position="1397"/>
    </location>
</feature>
<keyword evidence="12 15" id="KW-0234">DNA repair</keyword>
<dbReference type="GO" id="GO:0042393">
    <property type="term" value="F:histone binding"/>
    <property type="evidence" value="ECO:0007669"/>
    <property type="project" value="TreeGrafter"/>
</dbReference>
<evidence type="ECO:0000256" key="6">
    <source>
        <dbReference type="ARBA" id="ARBA00022801"/>
    </source>
</evidence>
<dbReference type="EMBL" id="CP014501">
    <property type="protein sequence ID" value="ANB11951.1"/>
    <property type="molecule type" value="Genomic_DNA"/>
</dbReference>
<comment type="subunit">
    <text evidence="15">Component of the INO80 chromatin-remodeling complex.</text>
</comment>
<dbReference type="Gene3D" id="3.40.50.10810">
    <property type="entry name" value="Tandem AAA-ATPase domain"/>
    <property type="match status" value="1"/>
</dbReference>
<evidence type="ECO:0000256" key="10">
    <source>
        <dbReference type="ARBA" id="ARBA00023159"/>
    </source>
</evidence>
<protein>
    <recommendedName>
        <fullName evidence="3 15">Chromatin-remodeling ATPase INO80</fullName>
        <ecNumber evidence="15">3.6.4.-</ecNumber>
    </recommendedName>
</protein>
<feature type="region of interest" description="Disordered" evidence="16">
    <location>
        <begin position="1430"/>
        <end position="1526"/>
    </location>
</feature>
<feature type="compositionally biased region" description="Basic and acidic residues" evidence="16">
    <location>
        <begin position="1430"/>
        <end position="1439"/>
    </location>
</feature>
<sequence>MAISSLLSGSEESGAGGGAVGSVGGPGSSSVGDIASGGFGSVASSDGGFAVSSSDKSGLDRYTYNGTSHVKSSMNGFGAFKVNKWYNQPNYQMHFDWPTSLADNDAGEIAKQAAEPRYSSEKSEFLSSVRSKLENRMNQYHEKTKVEKRTEAHNTLLAKHSSRAKLLVNYANAELHTRALSHVLSGEESVYLEERQRMKRLEANSKRRDQRRLQKQRMALAEKADKIARGEIEAPEGEEQRIASLIASTKRKPGPKPKKEREEYEMLLDELELATTPDSQGAPETPATGKGKSKSKTKGKSLSSTGTGSTATPKSHKRKSTDTGGDDQTPSDKKTKLANGSAAVSAAAGTPKTKGEKAAERAAEKAAAKAAKDAAKQAEKAAKEEQKAADKAAAAAAAAAAEQTKGPSQKEIKAVARLYQNTYESIWKDMARRDSGKVYRLMQSSTNMKLSNVKKTAMLAAKEARRWQLKTNKSAKDIPARARRGMREMLTFWKRNEKEERDLRRKAEKEAIEQAKKDEELRESKRQAKKLNFLITQTELYSHFIGRKIKTAEAAGEEVNQDDDPHGIKQLESGDSAGRVEDIDFDNTDDNEIKRIAMNNAQKAVMDAQTKARNFNNSAEIKNVDIDDDDMNFQNPTSLGDEVIAQPKMLSCQLKEYQLKGLTWLANLYEQGINGILADEMGLGKTVQSISVMAYLAETHNIWGPFLVIAPASTLHNWQQEISKFVPQFKALPYWGSGKDRKVLRKFWDRKQVTYTKDSPFHVLITSYQLVVADAQYFQRFKWQYMILDEAQAIKSSSSTRWKSLLSFRCRNRLLLTGTPIQNSMQELWALLHFIMPSLFDSHEEFSEWFSKDIESHAQNNSQLNEQQLKRLHMILKPFMLRRVKKHVQQELGDKIEIDVYCNLTSRQRVLYKMLRSQISLMDLIERATSSSDDGTQSLMNLVMQFRKVCNHPDLFERADVKSAFNFATFAQTVNVNRDGPVIDVAYTAVNHISYSVPKLAYRDGGFLDIPSQGNYRVGFNQKYLKNKFSVWDPSNILESSADPNGAFTWSRFVGKSAGEIAKLSQQGVYERAIAGYSIAEKIHHEALVQQIYDEQEPDNSYVPGSKLFLIDDRYGHVEQLKSRASLGDGPLHELLSIADNVEIDNYYHVSEKAYDSRVLCPPISLVGSDMGLVNDQQSTLFNLSVRSTLDPLTLDQEWDLLQHGVKPGDFPASNLYPKERNTRAGYTSIRMPSMAKFVYESGKLLKLDQLLTELKANDHRVLIYFQMTKMMDLMEEYLTYRQYKYCRLDGSSKLSDRRDLVNDWQTRPDLFVFLLSTRAGGLGINLTAADTVIFYDSDWNPTIDSQAMDRAHRLGQTRQVTVYRLLVKGTIEERMRDRAKQKMHVQAVVMEGGGAAGSGVDFQKPGREVAFWLLDDDDAVDAALRQKEREKQLSEIKTSKKSRKSAGTGTGTGSNGTPAPIAAPVPRKQITLEDMYHEDEGNFDESSRPATGATTPVARGETPPVFKPKKRMTTEQRLRAVGDIA</sequence>
<dbReference type="SMART" id="SM00487">
    <property type="entry name" value="DEXDc"/>
    <property type="match status" value="1"/>
</dbReference>
<feature type="region of interest" description="Disordered" evidence="16">
    <location>
        <begin position="555"/>
        <end position="582"/>
    </location>
</feature>
<dbReference type="InterPro" id="IPR050520">
    <property type="entry name" value="INO80/SWR1_helicase"/>
</dbReference>
<dbReference type="InterPro" id="IPR049730">
    <property type="entry name" value="SNF2/RAD54-like_C"/>
</dbReference>
<comment type="function">
    <text evidence="15">ATPase component of the INO80 complex which remodels chromatin by shifting nucleosomes and is involved in DNA repair.</text>
</comment>
<evidence type="ECO:0000256" key="16">
    <source>
        <dbReference type="SAM" id="MobiDB-lite"/>
    </source>
</evidence>
<evidence type="ECO:0000256" key="9">
    <source>
        <dbReference type="ARBA" id="ARBA00023125"/>
    </source>
</evidence>
<reference evidence="20 21" key="1">
    <citation type="submission" date="2016-02" db="EMBL/GenBank/DDBJ databases">
        <title>Complete genome sequence and transcriptome regulation of the pentose utilising yeast Sugiyamaella lignohabitans.</title>
        <authorList>
            <person name="Bellasio M."/>
            <person name="Peymann A."/>
            <person name="Valli M."/>
            <person name="Sipitzky M."/>
            <person name="Graf A."/>
            <person name="Sauer M."/>
            <person name="Marx H."/>
            <person name="Mattanovich D."/>
        </authorList>
    </citation>
    <scope>NUCLEOTIDE SEQUENCE [LARGE SCALE GENOMIC DNA]</scope>
    <source>
        <strain evidence="20 21">CBS 10342</strain>
    </source>
</reference>
<evidence type="ECO:0000256" key="14">
    <source>
        <dbReference type="ARBA" id="ARBA00049360"/>
    </source>
</evidence>
<comment type="subcellular location">
    <subcellularLocation>
        <location evidence="1 15">Nucleus</location>
    </subcellularLocation>
</comment>
<dbReference type="GO" id="GO:0031011">
    <property type="term" value="C:Ino80 complex"/>
    <property type="evidence" value="ECO:0007669"/>
    <property type="project" value="UniProtKB-UniRule"/>
</dbReference>
<dbReference type="GO" id="GO:0034080">
    <property type="term" value="P:CENP-A containing chromatin assembly"/>
    <property type="evidence" value="ECO:0007669"/>
    <property type="project" value="EnsemblFungi"/>
</dbReference>
<dbReference type="GO" id="GO:0010557">
    <property type="term" value="P:positive regulation of macromolecule biosynthetic process"/>
    <property type="evidence" value="ECO:0007669"/>
    <property type="project" value="UniProtKB-ARBA"/>
</dbReference>
<keyword evidence="5 15" id="KW-0227">DNA damage</keyword>